<dbReference type="SMART" id="SM00448">
    <property type="entry name" value="REC"/>
    <property type="match status" value="1"/>
</dbReference>
<evidence type="ECO:0000256" key="2">
    <source>
        <dbReference type="PROSITE-ProRule" id="PRU00169"/>
    </source>
</evidence>
<dbReference type="InterPro" id="IPR050595">
    <property type="entry name" value="Bact_response_regulator"/>
</dbReference>
<keyword evidence="1 2" id="KW-0597">Phosphoprotein</keyword>
<dbReference type="PANTHER" id="PTHR44591:SF3">
    <property type="entry name" value="RESPONSE REGULATORY DOMAIN-CONTAINING PROTEIN"/>
    <property type="match status" value="1"/>
</dbReference>
<evidence type="ECO:0000259" key="3">
    <source>
        <dbReference type="PROSITE" id="PS50110"/>
    </source>
</evidence>
<evidence type="ECO:0000256" key="1">
    <source>
        <dbReference type="ARBA" id="ARBA00022553"/>
    </source>
</evidence>
<dbReference type="InterPro" id="IPR058245">
    <property type="entry name" value="NreC/VraR/RcsB-like_REC"/>
</dbReference>
<organism evidence="4 5">
    <name type="scientific">Candidatus Pseudobacter hemicellulosilyticus</name>
    <dbReference type="NCBI Taxonomy" id="3121375"/>
    <lineage>
        <taxon>Bacteria</taxon>
        <taxon>Pseudomonadati</taxon>
        <taxon>Bacteroidota</taxon>
        <taxon>Chitinophagia</taxon>
        <taxon>Chitinophagales</taxon>
        <taxon>Chitinophagaceae</taxon>
        <taxon>Pseudobacter</taxon>
    </lineage>
</organism>
<dbReference type="PROSITE" id="PS50110">
    <property type="entry name" value="RESPONSE_REGULATORY"/>
    <property type="match status" value="1"/>
</dbReference>
<dbReference type="PANTHER" id="PTHR44591">
    <property type="entry name" value="STRESS RESPONSE REGULATOR PROTEIN 1"/>
    <property type="match status" value="1"/>
</dbReference>
<dbReference type="CDD" id="cd17535">
    <property type="entry name" value="REC_NarL-like"/>
    <property type="match status" value="1"/>
</dbReference>
<gene>
    <name evidence="4" type="ORF">P0Y53_23605</name>
</gene>
<dbReference type="Pfam" id="PF00072">
    <property type="entry name" value="Response_reg"/>
    <property type="match status" value="1"/>
</dbReference>
<dbReference type="Proteomes" id="UP001220610">
    <property type="component" value="Chromosome"/>
</dbReference>
<feature type="modified residue" description="4-aspartylphosphate" evidence="2">
    <location>
        <position position="58"/>
    </location>
</feature>
<dbReference type="SUPFAM" id="SSF52172">
    <property type="entry name" value="CheY-like"/>
    <property type="match status" value="1"/>
</dbReference>
<dbReference type="InterPro" id="IPR011006">
    <property type="entry name" value="CheY-like_superfamily"/>
</dbReference>
<sequence length="125" mass="14431">MDNEKMIVLLVEDSPIIRDRLMNMLQEMKNIERIFQAGNYEEAVEILSLQPANVLILDIGLPGKSGIDLLRTIDQRQYKLSIIVFTNQADEYYRKLCLSLGAHYFLDKTKDFDKIPALIADIQKN</sequence>
<name>A0AAJ5WSU2_9BACT</name>
<accession>A0AAJ5WSU2</accession>
<proteinExistence type="predicted"/>
<dbReference type="EMBL" id="CP119311">
    <property type="protein sequence ID" value="WEK35489.1"/>
    <property type="molecule type" value="Genomic_DNA"/>
</dbReference>
<dbReference type="GO" id="GO:0000160">
    <property type="term" value="P:phosphorelay signal transduction system"/>
    <property type="evidence" value="ECO:0007669"/>
    <property type="project" value="InterPro"/>
</dbReference>
<evidence type="ECO:0000313" key="5">
    <source>
        <dbReference type="Proteomes" id="UP001220610"/>
    </source>
</evidence>
<reference evidence="4" key="1">
    <citation type="submission" date="2023-03" db="EMBL/GenBank/DDBJ databases">
        <title>Andean soil-derived lignocellulolytic bacterial consortium as a source of novel taxa and putative plastic-active enzymes.</title>
        <authorList>
            <person name="Diaz-Garcia L."/>
            <person name="Chuvochina M."/>
            <person name="Feuerriegel G."/>
            <person name="Bunk B."/>
            <person name="Sproer C."/>
            <person name="Streit W.R."/>
            <person name="Rodriguez L.M."/>
            <person name="Overmann J."/>
            <person name="Jimenez D.J."/>
        </authorList>
    </citation>
    <scope>NUCLEOTIDE SEQUENCE</scope>
    <source>
        <strain evidence="4">MAG 7</strain>
    </source>
</reference>
<dbReference type="AlphaFoldDB" id="A0AAJ5WSU2"/>
<feature type="domain" description="Response regulatory" evidence="3">
    <location>
        <begin position="7"/>
        <end position="123"/>
    </location>
</feature>
<dbReference type="Gene3D" id="3.40.50.2300">
    <property type="match status" value="1"/>
</dbReference>
<evidence type="ECO:0000313" key="4">
    <source>
        <dbReference type="EMBL" id="WEK35489.1"/>
    </source>
</evidence>
<protein>
    <submittedName>
        <fullName evidence="4">Response regulator transcription factor</fullName>
    </submittedName>
</protein>
<dbReference type="InterPro" id="IPR001789">
    <property type="entry name" value="Sig_transdc_resp-reg_receiver"/>
</dbReference>